<evidence type="ECO:0000259" key="1">
    <source>
        <dbReference type="Pfam" id="PF07475"/>
    </source>
</evidence>
<protein>
    <submittedName>
        <fullName evidence="2">Aldolase</fullName>
    </submittedName>
</protein>
<organism evidence="2 3">
    <name type="scientific">Sphingomonas spermidinifaciens</name>
    <dbReference type="NCBI Taxonomy" id="1141889"/>
    <lineage>
        <taxon>Bacteria</taxon>
        <taxon>Pseudomonadati</taxon>
        <taxon>Pseudomonadota</taxon>
        <taxon>Alphaproteobacteria</taxon>
        <taxon>Sphingomonadales</taxon>
        <taxon>Sphingomonadaceae</taxon>
        <taxon>Sphingomonas</taxon>
    </lineage>
</organism>
<dbReference type="Gene3D" id="3.40.50.300">
    <property type="entry name" value="P-loop containing nucleotide triphosphate hydrolases"/>
    <property type="match status" value="1"/>
</dbReference>
<evidence type="ECO:0000313" key="3">
    <source>
        <dbReference type="Proteomes" id="UP000218366"/>
    </source>
</evidence>
<keyword evidence="3" id="KW-1185">Reference proteome</keyword>
<feature type="domain" description="HPr kinase/phosphorylase C-terminal" evidence="1">
    <location>
        <begin position="6"/>
        <end position="83"/>
    </location>
</feature>
<dbReference type="Proteomes" id="UP000218366">
    <property type="component" value="Unassembled WGS sequence"/>
</dbReference>
<dbReference type="EMBL" id="NWMW01000001">
    <property type="protein sequence ID" value="PCD03563.1"/>
    <property type="molecule type" value="Genomic_DNA"/>
</dbReference>
<comment type="caution">
    <text evidence="2">The sequence shown here is derived from an EMBL/GenBank/DDBJ whole genome shotgun (WGS) entry which is preliminary data.</text>
</comment>
<dbReference type="Pfam" id="PF07475">
    <property type="entry name" value="Hpr_kinase_C"/>
    <property type="match status" value="1"/>
</dbReference>
<dbReference type="OrthoDB" id="8326226at2"/>
<sequence length="143" mass="14713">MTALSSETLHASCVAINGRAVLIVGRSGAGKSDLALRLIDRGAQLVSDDYTILRRSGGTLLAAPPANIAGRIEVRGIGIVEMPHVADVPVALILSIEAEPDRMPPAPELRRIAGIDVPCGAVAALEPSAPIKVELALARTPAS</sequence>
<proteinExistence type="predicted"/>
<name>A0A2A4B2Z1_9SPHN</name>
<dbReference type="GO" id="GO:0000155">
    <property type="term" value="F:phosphorelay sensor kinase activity"/>
    <property type="evidence" value="ECO:0007669"/>
    <property type="project" value="InterPro"/>
</dbReference>
<dbReference type="RefSeq" id="WP_096341966.1">
    <property type="nucleotide sequence ID" value="NZ_NWMW01000001.1"/>
</dbReference>
<dbReference type="CDD" id="cd01918">
    <property type="entry name" value="HprK_C"/>
    <property type="match status" value="1"/>
</dbReference>
<dbReference type="AlphaFoldDB" id="A0A2A4B2Z1"/>
<dbReference type="SUPFAM" id="SSF53795">
    <property type="entry name" value="PEP carboxykinase-like"/>
    <property type="match status" value="1"/>
</dbReference>
<evidence type="ECO:0000313" key="2">
    <source>
        <dbReference type="EMBL" id="PCD03563.1"/>
    </source>
</evidence>
<gene>
    <name evidence="2" type="ORF">COC42_04135</name>
</gene>
<reference evidence="2 3" key="1">
    <citation type="submission" date="2017-09" db="EMBL/GenBank/DDBJ databases">
        <title>Sphingomonas spermidinifaciens 9NM-10, whole genome shotgun sequence.</title>
        <authorList>
            <person name="Feng G."/>
            <person name="Zhu H."/>
        </authorList>
    </citation>
    <scope>NUCLEOTIDE SEQUENCE [LARGE SCALE GENOMIC DNA]</scope>
    <source>
        <strain evidence="2 3">9NM-10</strain>
    </source>
</reference>
<accession>A0A2A4B2Z1</accession>
<dbReference type="InterPro" id="IPR011104">
    <property type="entry name" value="Hpr_kin/Pase_C"/>
</dbReference>
<dbReference type="InterPro" id="IPR027417">
    <property type="entry name" value="P-loop_NTPase"/>
</dbReference>
<dbReference type="GO" id="GO:0005524">
    <property type="term" value="F:ATP binding"/>
    <property type="evidence" value="ECO:0007669"/>
    <property type="project" value="InterPro"/>
</dbReference>
<dbReference type="GO" id="GO:0006109">
    <property type="term" value="P:regulation of carbohydrate metabolic process"/>
    <property type="evidence" value="ECO:0007669"/>
    <property type="project" value="InterPro"/>
</dbReference>